<sequence>MSERDVVIGFDLGATKMRAVALDRKFQPLGKKKRKTKAHLSESEGLERMEETVRDALDDADCSSGDLSAIGFGIPGPVDLEKGALPEAPNMGWKSLPLRDYFSERFGVDVTVLNDVDAGLFGEVRFGAARGARCALGIFPGTGIGGACVMEDRIVRGGRFSCFEIGHMKVMPGGPLCGCGARGCLESVASRLVISAQAAAAAHRGDAPWLAEEVGTDLAQIRSGALSRSIQNGDTAVEAIVRDAARHIGRAAGNVINLIAPDVVVLGGGLVEAIPEIFREEIEETARRNCMPAFRDSFEVNVAELGDDAAVMGAAAWAWERE</sequence>
<dbReference type="Gene3D" id="3.30.420.40">
    <property type="match status" value="2"/>
</dbReference>
<dbReference type="AlphaFoldDB" id="A0A0G3EDT9"/>
<dbReference type="Proteomes" id="UP000035268">
    <property type="component" value="Chromosome"/>
</dbReference>
<dbReference type="PANTHER" id="PTHR18964">
    <property type="entry name" value="ROK (REPRESSOR, ORF, KINASE) FAMILY"/>
    <property type="match status" value="1"/>
</dbReference>
<reference evidence="3" key="1">
    <citation type="submission" date="2015-02" db="EMBL/GenBank/DDBJ databases">
        <title>Description and complete genome sequence of the first cultured representative of the subdivision 5 of the Verrucomicrobia phylum.</title>
        <authorList>
            <person name="Spring S."/>
            <person name="Bunk B."/>
            <person name="Sproer C."/>
            <person name="Klenk H.-P."/>
        </authorList>
    </citation>
    <scope>NUCLEOTIDE SEQUENCE [LARGE SCALE GENOMIC DNA]</scope>
    <source>
        <strain evidence="3">L21-Fru-AB</strain>
    </source>
</reference>
<reference evidence="2 3" key="2">
    <citation type="journal article" date="2016" name="ISME J.">
        <title>Characterization of the first cultured representative of Verrucomicrobia subdivision 5 indicates the proposal of a novel phylum.</title>
        <authorList>
            <person name="Spring S."/>
            <person name="Bunk B."/>
            <person name="Sproer C."/>
            <person name="Schumann P."/>
            <person name="Rohde M."/>
            <person name="Tindall B.J."/>
            <person name="Klenk H.P."/>
        </authorList>
    </citation>
    <scope>NUCLEOTIDE SEQUENCE [LARGE SCALE GENOMIC DNA]</scope>
    <source>
        <strain evidence="2 3">L21-Fru-AB</strain>
    </source>
</reference>
<evidence type="ECO:0000256" key="1">
    <source>
        <dbReference type="ARBA" id="ARBA00006479"/>
    </source>
</evidence>
<dbReference type="InterPro" id="IPR000600">
    <property type="entry name" value="ROK"/>
</dbReference>
<evidence type="ECO:0000313" key="3">
    <source>
        <dbReference type="Proteomes" id="UP000035268"/>
    </source>
</evidence>
<dbReference type="PANTHER" id="PTHR18964:SF149">
    <property type="entry name" value="BIFUNCTIONAL UDP-N-ACETYLGLUCOSAMINE 2-EPIMERASE_N-ACETYLMANNOSAMINE KINASE"/>
    <property type="match status" value="1"/>
</dbReference>
<keyword evidence="3" id="KW-1185">Reference proteome</keyword>
<accession>A0A0G3EDT9</accession>
<proteinExistence type="inferred from homology"/>
<dbReference type="STRING" id="1307763.L21SP4_00296"/>
<comment type="similarity">
    <text evidence="1">Belongs to the ROK (NagC/XylR) family.</text>
</comment>
<dbReference type="SUPFAM" id="SSF53067">
    <property type="entry name" value="Actin-like ATPase domain"/>
    <property type="match status" value="1"/>
</dbReference>
<evidence type="ECO:0000313" key="2">
    <source>
        <dbReference type="EMBL" id="AKJ63577.1"/>
    </source>
</evidence>
<name>A0A0G3EDT9_9BACT</name>
<dbReference type="KEGG" id="vbl:L21SP4_00296"/>
<gene>
    <name evidence="2" type="ORF">L21SP4_00296</name>
</gene>
<organism evidence="2 3">
    <name type="scientific">Kiritimatiella glycovorans</name>
    <dbReference type="NCBI Taxonomy" id="1307763"/>
    <lineage>
        <taxon>Bacteria</taxon>
        <taxon>Pseudomonadati</taxon>
        <taxon>Kiritimatiellota</taxon>
        <taxon>Kiritimatiellia</taxon>
        <taxon>Kiritimatiellales</taxon>
        <taxon>Kiritimatiellaceae</taxon>
        <taxon>Kiritimatiella</taxon>
    </lineage>
</organism>
<dbReference type="OrthoDB" id="9795247at2"/>
<dbReference type="EMBL" id="CP010904">
    <property type="protein sequence ID" value="AKJ63577.1"/>
    <property type="molecule type" value="Genomic_DNA"/>
</dbReference>
<dbReference type="InterPro" id="IPR043129">
    <property type="entry name" value="ATPase_NBD"/>
</dbReference>
<dbReference type="RefSeq" id="WP_052880994.1">
    <property type="nucleotide sequence ID" value="NZ_CP010904.1"/>
</dbReference>
<protein>
    <submittedName>
        <fullName evidence="2">Putative transcriptional regulator</fullName>
    </submittedName>
</protein>
<dbReference type="Pfam" id="PF00480">
    <property type="entry name" value="ROK"/>
    <property type="match status" value="1"/>
</dbReference>